<dbReference type="PANTHER" id="PTHR41317">
    <property type="entry name" value="PD-(D_E)XK NUCLEASE FAMILY TRANSPOSASE"/>
    <property type="match status" value="1"/>
</dbReference>
<comment type="caution">
    <text evidence="1">The sequence shown here is derived from an EMBL/GenBank/DDBJ whole genome shotgun (WGS) entry which is preliminary data.</text>
</comment>
<dbReference type="EMBL" id="NIHM01000007">
    <property type="protein sequence ID" value="PLT55939.1"/>
    <property type="molecule type" value="Genomic_DNA"/>
</dbReference>
<dbReference type="AlphaFoldDB" id="A0A2N5NJC1"/>
<dbReference type="PANTHER" id="PTHR41317:SF1">
    <property type="entry name" value="PD-(D_E)XK NUCLEASE FAMILY TRANSPOSASE"/>
    <property type="match status" value="1"/>
</dbReference>
<gene>
    <name evidence="1" type="ORF">CDL18_07145</name>
</gene>
<evidence type="ECO:0000313" key="2">
    <source>
        <dbReference type="Proteomes" id="UP000234849"/>
    </source>
</evidence>
<dbReference type="RefSeq" id="WP_101879544.1">
    <property type="nucleotide sequence ID" value="NZ_JALQCM010000001.1"/>
</dbReference>
<organism evidence="1 2">
    <name type="scientific">Mediterraneibacter gnavus</name>
    <name type="common">Ruminococcus gnavus</name>
    <dbReference type="NCBI Taxonomy" id="33038"/>
    <lineage>
        <taxon>Bacteria</taxon>
        <taxon>Bacillati</taxon>
        <taxon>Bacillota</taxon>
        <taxon>Clostridia</taxon>
        <taxon>Lachnospirales</taxon>
        <taxon>Lachnospiraceae</taxon>
        <taxon>Mediterraneibacter</taxon>
    </lineage>
</organism>
<sequence length="290" mass="34040">MAKRTLQELTIGNNFMFGAVMCDEENCKGLIEMVIGTPIDRIEVSKEKSMVYHPEYKGVRLDVYAKDEKNTHYNIEMQMLKNTSLGKRSRYYQSQIDMELLLKGSNYDELPNTYVIFICDFDPFGQKKYRYTFYNHCKESGETSLEDGRRIIYLSTRGENAEEVPKELVIFLKFVKADLKESQEDFHDIYVKQLQNSIRHIKESREMEERFMILEEMLRDERAAGRREGLQEGELNGQRAMLRSFLEDLGSIPPELEKKLFEESDATVLKNWLKIAATSKSIEEFIQKIQ</sequence>
<protein>
    <recommendedName>
        <fullName evidence="3">Rpn family recombination-promoting nuclease/putative transposase</fullName>
    </recommendedName>
</protein>
<proteinExistence type="predicted"/>
<evidence type="ECO:0000313" key="1">
    <source>
        <dbReference type="EMBL" id="PLT55939.1"/>
    </source>
</evidence>
<reference evidence="1 2" key="1">
    <citation type="journal article" date="2017" name="Genome Med.">
        <title>A novel Ruminococcus gnavus clade enriched in inflammatory bowel disease patients.</title>
        <authorList>
            <person name="Hall A.B."/>
            <person name="Yassour M."/>
            <person name="Sauk J."/>
            <person name="Garner A."/>
            <person name="Jiang X."/>
            <person name="Arthur T."/>
            <person name="Lagoudas G.K."/>
            <person name="Vatanen T."/>
            <person name="Fornelos N."/>
            <person name="Wilson R."/>
            <person name="Bertha M."/>
            <person name="Cohen M."/>
            <person name="Garber J."/>
            <person name="Khalili H."/>
            <person name="Gevers D."/>
            <person name="Ananthakrishnan A.N."/>
            <person name="Kugathasan S."/>
            <person name="Lander E.S."/>
            <person name="Blainey P."/>
            <person name="Vlamakis H."/>
            <person name="Xavier R.J."/>
            <person name="Huttenhower C."/>
        </authorList>
    </citation>
    <scope>NUCLEOTIDE SEQUENCE [LARGE SCALE GENOMIC DNA]</scope>
    <source>
        <strain evidence="1 2">RJX1118</strain>
    </source>
</reference>
<dbReference type="Pfam" id="PF12784">
    <property type="entry name" value="PDDEXK_2"/>
    <property type="match status" value="1"/>
</dbReference>
<dbReference type="Proteomes" id="UP000234849">
    <property type="component" value="Unassembled WGS sequence"/>
</dbReference>
<dbReference type="InterPro" id="IPR010106">
    <property type="entry name" value="RpnA"/>
</dbReference>
<dbReference type="NCBIfam" id="TIGR01784">
    <property type="entry name" value="T_den_put_tspse"/>
    <property type="match status" value="1"/>
</dbReference>
<accession>A0A2N5NJC1</accession>
<evidence type="ECO:0008006" key="3">
    <source>
        <dbReference type="Google" id="ProtNLM"/>
    </source>
</evidence>
<name>A0A2N5NJC1_MEDGN</name>